<dbReference type="EMBL" id="OU015569">
    <property type="protein sequence ID" value="CAG5097722.1"/>
    <property type="molecule type" value="Genomic_DNA"/>
</dbReference>
<evidence type="ECO:0000256" key="2">
    <source>
        <dbReference type="SAM" id="Phobius"/>
    </source>
</evidence>
<evidence type="ECO:0000256" key="1">
    <source>
        <dbReference type="SAM" id="MobiDB-lite"/>
    </source>
</evidence>
<dbReference type="Proteomes" id="UP001158576">
    <property type="component" value="Chromosome XSR"/>
</dbReference>
<keyword evidence="2" id="KW-0472">Membrane</keyword>
<feature type="transmembrane region" description="Helical" evidence="2">
    <location>
        <begin position="142"/>
        <end position="159"/>
    </location>
</feature>
<proteinExistence type="predicted"/>
<keyword evidence="2" id="KW-1133">Transmembrane helix</keyword>
<sequence length="347" mass="40200">MKITKKLKKFEHIVWFALICLTGNATDLFLNQYPIVWARASWGNMKQLCEHVQGPAFQKSIREQGERILQFERLLETKMSKKYAPDEEEEARIAFKHDQQRLTSEQEHLDNAEGLDSRCQKMVVSFERLFVRRCEEYNHSNYFFVCLSIVGCFWCVAFLHSNPKPNFETFKSIKFTSATFCAILVATGNTWKFVYIIVLWVEAGDGLVAKVNPYQEEVEYGKHPAPEEIEVNCKLDYIRFNAYIHGVTAISSLMILSAFMYMLFKTAKIYSKNTDLEKAPKNSRKEEIEKIEHEKTVKEAKKASKTPKAGEKIVKQNDDKKNESGWNSGSNSQNDNNESTQNNSHDW</sequence>
<gene>
    <name evidence="3" type="ORF">OKIOD_LOCUS6761</name>
</gene>
<feature type="transmembrane region" description="Helical" evidence="2">
    <location>
        <begin position="242"/>
        <end position="264"/>
    </location>
</feature>
<protein>
    <submittedName>
        <fullName evidence="3">Oidioi.mRNA.OKI2018_I69.XSR.g15203.t1.cds</fullName>
    </submittedName>
</protein>
<accession>A0ABN7SG32</accession>
<evidence type="ECO:0000313" key="3">
    <source>
        <dbReference type="EMBL" id="CAG5097722.1"/>
    </source>
</evidence>
<feature type="transmembrane region" description="Helical" evidence="2">
    <location>
        <begin position="180"/>
        <end position="201"/>
    </location>
</feature>
<evidence type="ECO:0000313" key="4">
    <source>
        <dbReference type="Proteomes" id="UP001158576"/>
    </source>
</evidence>
<feature type="compositionally biased region" description="Polar residues" evidence="1">
    <location>
        <begin position="324"/>
        <end position="347"/>
    </location>
</feature>
<organism evidence="3 4">
    <name type="scientific">Oikopleura dioica</name>
    <name type="common">Tunicate</name>
    <dbReference type="NCBI Taxonomy" id="34765"/>
    <lineage>
        <taxon>Eukaryota</taxon>
        <taxon>Metazoa</taxon>
        <taxon>Chordata</taxon>
        <taxon>Tunicata</taxon>
        <taxon>Appendicularia</taxon>
        <taxon>Copelata</taxon>
        <taxon>Oikopleuridae</taxon>
        <taxon>Oikopleura</taxon>
    </lineage>
</organism>
<reference evidence="3 4" key="1">
    <citation type="submission" date="2021-04" db="EMBL/GenBank/DDBJ databases">
        <authorList>
            <person name="Bliznina A."/>
        </authorList>
    </citation>
    <scope>NUCLEOTIDE SEQUENCE [LARGE SCALE GENOMIC DNA]</scope>
</reference>
<feature type="region of interest" description="Disordered" evidence="1">
    <location>
        <begin position="276"/>
        <end position="347"/>
    </location>
</feature>
<name>A0ABN7SG32_OIKDI</name>
<keyword evidence="4" id="KW-1185">Reference proteome</keyword>
<feature type="compositionally biased region" description="Basic and acidic residues" evidence="1">
    <location>
        <begin position="276"/>
        <end position="323"/>
    </location>
</feature>
<keyword evidence="2" id="KW-0812">Transmembrane</keyword>